<organism evidence="2 3">
    <name type="scientific">Karstenula rhodostoma CBS 690.94</name>
    <dbReference type="NCBI Taxonomy" id="1392251"/>
    <lineage>
        <taxon>Eukaryota</taxon>
        <taxon>Fungi</taxon>
        <taxon>Dikarya</taxon>
        <taxon>Ascomycota</taxon>
        <taxon>Pezizomycotina</taxon>
        <taxon>Dothideomycetes</taxon>
        <taxon>Pleosporomycetidae</taxon>
        <taxon>Pleosporales</taxon>
        <taxon>Massarineae</taxon>
        <taxon>Didymosphaeriaceae</taxon>
        <taxon>Karstenula</taxon>
    </lineage>
</organism>
<dbReference type="AlphaFoldDB" id="A0A9P4PKZ7"/>
<feature type="region of interest" description="Disordered" evidence="1">
    <location>
        <begin position="61"/>
        <end position="123"/>
    </location>
</feature>
<proteinExistence type="predicted"/>
<evidence type="ECO:0000313" key="2">
    <source>
        <dbReference type="EMBL" id="KAF2445872.1"/>
    </source>
</evidence>
<accession>A0A9P4PKZ7</accession>
<dbReference type="EMBL" id="MU001499">
    <property type="protein sequence ID" value="KAF2445872.1"/>
    <property type="molecule type" value="Genomic_DNA"/>
</dbReference>
<keyword evidence="3" id="KW-1185">Reference proteome</keyword>
<sequence length="163" mass="18698">MQVSRTVAAKRMDKTWLDSGIETGLKEFEAQLKIMETWRKKIPTTPTATLTSNHNNAIQAEQAAQKELTANKKKRDQAAKTWTRKKIEDAMKQPGAYKTKKRDIGNAKTRVTRSQEKVGEATRKIPEFDERNLKKEIVNWKAIIAQLKKFETESKNIKALKAE</sequence>
<gene>
    <name evidence="2" type="ORF">P171DRAFT_443464</name>
</gene>
<comment type="caution">
    <text evidence="2">The sequence shown here is derived from an EMBL/GenBank/DDBJ whole genome shotgun (WGS) entry which is preliminary data.</text>
</comment>
<protein>
    <submittedName>
        <fullName evidence="2">Uncharacterized protein</fullName>
    </submittedName>
</protein>
<reference evidence="2" key="1">
    <citation type="journal article" date="2020" name="Stud. Mycol.">
        <title>101 Dothideomycetes genomes: a test case for predicting lifestyles and emergence of pathogens.</title>
        <authorList>
            <person name="Haridas S."/>
            <person name="Albert R."/>
            <person name="Binder M."/>
            <person name="Bloem J."/>
            <person name="Labutti K."/>
            <person name="Salamov A."/>
            <person name="Andreopoulos B."/>
            <person name="Baker S."/>
            <person name="Barry K."/>
            <person name="Bills G."/>
            <person name="Bluhm B."/>
            <person name="Cannon C."/>
            <person name="Castanera R."/>
            <person name="Culley D."/>
            <person name="Daum C."/>
            <person name="Ezra D."/>
            <person name="Gonzalez J."/>
            <person name="Henrissat B."/>
            <person name="Kuo A."/>
            <person name="Liang C."/>
            <person name="Lipzen A."/>
            <person name="Lutzoni F."/>
            <person name="Magnuson J."/>
            <person name="Mondo S."/>
            <person name="Nolan M."/>
            <person name="Ohm R."/>
            <person name="Pangilinan J."/>
            <person name="Park H.-J."/>
            <person name="Ramirez L."/>
            <person name="Alfaro M."/>
            <person name="Sun H."/>
            <person name="Tritt A."/>
            <person name="Yoshinaga Y."/>
            <person name="Zwiers L.-H."/>
            <person name="Turgeon B."/>
            <person name="Goodwin S."/>
            <person name="Spatafora J."/>
            <person name="Crous P."/>
            <person name="Grigoriev I."/>
        </authorList>
    </citation>
    <scope>NUCLEOTIDE SEQUENCE</scope>
    <source>
        <strain evidence="2">CBS 690.94</strain>
    </source>
</reference>
<name>A0A9P4PKZ7_9PLEO</name>
<dbReference type="OrthoDB" id="3437405at2759"/>
<dbReference type="Proteomes" id="UP000799764">
    <property type="component" value="Unassembled WGS sequence"/>
</dbReference>
<evidence type="ECO:0000313" key="3">
    <source>
        <dbReference type="Proteomes" id="UP000799764"/>
    </source>
</evidence>
<evidence type="ECO:0000256" key="1">
    <source>
        <dbReference type="SAM" id="MobiDB-lite"/>
    </source>
</evidence>
<feature type="compositionally biased region" description="Basic and acidic residues" evidence="1">
    <location>
        <begin position="113"/>
        <end position="123"/>
    </location>
</feature>